<evidence type="ECO:0000313" key="2">
    <source>
        <dbReference type="EMBL" id="MDA7087951.1"/>
    </source>
</evidence>
<evidence type="ECO:0008006" key="4">
    <source>
        <dbReference type="Google" id="ProtNLM"/>
    </source>
</evidence>
<name>A0ABT4XIA3_9PSED</name>
<comment type="caution">
    <text evidence="2">The sequence shown here is derived from an EMBL/GenBank/DDBJ whole genome shotgun (WGS) entry which is preliminary data.</text>
</comment>
<sequence>MDGLKMLGLVLIVAGALALGYGGFSYTKETHQVDMGPLHMEMAEKRWVNIPLWAGIGGIVLGGLLLVARGKK</sequence>
<dbReference type="RefSeq" id="WP_271348811.1">
    <property type="nucleotide sequence ID" value="NZ_JAQJZJ010000007.1"/>
</dbReference>
<feature type="transmembrane region" description="Helical" evidence="1">
    <location>
        <begin position="7"/>
        <end position="27"/>
    </location>
</feature>
<keyword evidence="1" id="KW-1133">Transmembrane helix</keyword>
<protein>
    <recommendedName>
        <fullName evidence="4">DUF3185 domain-containing protein</fullName>
    </recommendedName>
</protein>
<accession>A0ABT4XIA3</accession>
<dbReference type="Proteomes" id="UP001212042">
    <property type="component" value="Unassembled WGS sequence"/>
</dbReference>
<gene>
    <name evidence="2" type="ORF">PH586_16280</name>
</gene>
<keyword evidence="1" id="KW-0472">Membrane</keyword>
<keyword evidence="3" id="KW-1185">Reference proteome</keyword>
<feature type="transmembrane region" description="Helical" evidence="1">
    <location>
        <begin position="47"/>
        <end position="68"/>
    </location>
</feature>
<dbReference type="EMBL" id="JAQJZJ010000007">
    <property type="protein sequence ID" value="MDA7087951.1"/>
    <property type="molecule type" value="Genomic_DNA"/>
</dbReference>
<evidence type="ECO:0000313" key="3">
    <source>
        <dbReference type="Proteomes" id="UP001212042"/>
    </source>
</evidence>
<reference evidence="2 3" key="1">
    <citation type="submission" date="2023-01" db="EMBL/GenBank/DDBJ databases">
        <title>Pseudomonas SA3-5T sp. nov., isolated from tidal flat sediment.</title>
        <authorList>
            <person name="Kim H.S."/>
            <person name="Kim J.-S."/>
            <person name="Suh M.K."/>
            <person name="Eom M.K."/>
            <person name="Lee J.-S."/>
        </authorList>
    </citation>
    <scope>NUCLEOTIDE SEQUENCE [LARGE SCALE GENOMIC DNA]</scope>
    <source>
        <strain evidence="2 3">SA3-5</strain>
    </source>
</reference>
<evidence type="ECO:0000256" key="1">
    <source>
        <dbReference type="SAM" id="Phobius"/>
    </source>
</evidence>
<organism evidence="2 3">
    <name type="scientific">Pseudomonas aestuarii</name>
    <dbReference type="NCBI Taxonomy" id="3018340"/>
    <lineage>
        <taxon>Bacteria</taxon>
        <taxon>Pseudomonadati</taxon>
        <taxon>Pseudomonadota</taxon>
        <taxon>Gammaproteobacteria</taxon>
        <taxon>Pseudomonadales</taxon>
        <taxon>Pseudomonadaceae</taxon>
        <taxon>Pseudomonas</taxon>
    </lineage>
</organism>
<keyword evidence="1" id="KW-0812">Transmembrane</keyword>
<proteinExistence type="predicted"/>